<feature type="region of interest" description="Disordered" evidence="1">
    <location>
        <begin position="330"/>
        <end position="352"/>
    </location>
</feature>
<feature type="domain" description="FUZ/MON1/HPS1 third Longin" evidence="4">
    <location>
        <begin position="305"/>
        <end position="425"/>
    </location>
</feature>
<dbReference type="Proteomes" id="UP000751190">
    <property type="component" value="Unassembled WGS sequence"/>
</dbReference>
<dbReference type="GO" id="GO:0016192">
    <property type="term" value="P:vesicle-mediated transport"/>
    <property type="evidence" value="ECO:0007669"/>
    <property type="project" value="InterPro"/>
</dbReference>
<evidence type="ECO:0000259" key="2">
    <source>
        <dbReference type="Pfam" id="PF19036"/>
    </source>
</evidence>
<reference evidence="5" key="1">
    <citation type="submission" date="2021-05" db="EMBL/GenBank/DDBJ databases">
        <title>The genome of the haptophyte Pavlova lutheri (Diacronema luteri, Pavlovales) - a model for lipid biosynthesis in eukaryotic algae.</title>
        <authorList>
            <person name="Hulatt C.J."/>
            <person name="Posewitz M.C."/>
        </authorList>
    </citation>
    <scope>NUCLEOTIDE SEQUENCE</scope>
    <source>
        <strain evidence="5">NIVA-4/92</strain>
    </source>
</reference>
<dbReference type="OrthoDB" id="272411at2759"/>
<evidence type="ECO:0000313" key="6">
    <source>
        <dbReference type="Proteomes" id="UP000751190"/>
    </source>
</evidence>
<comment type="caution">
    <text evidence="5">The sequence shown here is derived from an EMBL/GenBank/DDBJ whole genome shotgun (WGS) entry which is preliminary data.</text>
</comment>
<dbReference type="OMA" id="DIMIIQS"/>
<dbReference type="EMBL" id="JAGTXO010000072">
    <property type="protein sequence ID" value="KAG8457369.1"/>
    <property type="molecule type" value="Genomic_DNA"/>
</dbReference>
<dbReference type="PANTHER" id="PTHR13027">
    <property type="entry name" value="SAND PROTEIN-RELATED"/>
    <property type="match status" value="1"/>
</dbReference>
<accession>A0A8J5X622</accession>
<dbReference type="Pfam" id="PF19038">
    <property type="entry name" value="Fuz_longin_3"/>
    <property type="match status" value="1"/>
</dbReference>
<sequence length="439" mass="46440">MAAEADWLAGSHVFVLSNAGKPVFSTAGGEADLSSLSALIGALISFARGPSGADELQSVEGGGRRVVFVVREPLYLVAVTDAREPAARAARCLHYVHLSIVRILTGSIEKVLARDATYDLRALLGGTDRALRGMVEHARSRPDVMLDAVPCVPLPSATRAEFGRLLLLVQSECAVLFAVLCAHGMLVSAASPRRRPLSAPDLILLLSMLRTSPSLRASADESWVPVCLPGFAPSAFLHAHVSTLDGASDLTLLLLTHSADGFEHLKAARLALGQRLSGPTLHALRAAVAPDAREVDASSLGIRTLRHFLFLDRAASAHVCARFPRSTPGLATGSGGADADADTDTDTDTDARDEASSLLDGYAVLRGELHGSTASLSVLFVADGRRALLGQSGREHELYTAHDPLCSKAEAGAAAQQLLRWLQRERGMLLLEKQLAWPG</sequence>
<organism evidence="5 6">
    <name type="scientific">Diacronema lutheri</name>
    <name type="common">Unicellular marine alga</name>
    <name type="synonym">Monochrysis lutheri</name>
    <dbReference type="NCBI Taxonomy" id="2081491"/>
    <lineage>
        <taxon>Eukaryota</taxon>
        <taxon>Haptista</taxon>
        <taxon>Haptophyta</taxon>
        <taxon>Pavlovophyceae</taxon>
        <taxon>Pavlovales</taxon>
        <taxon>Pavlovaceae</taxon>
        <taxon>Diacronema</taxon>
    </lineage>
</organism>
<dbReference type="InterPro" id="IPR004353">
    <property type="entry name" value="Mon1"/>
</dbReference>
<dbReference type="Pfam" id="PF19036">
    <property type="entry name" value="Fuz_longin_1"/>
    <property type="match status" value="1"/>
</dbReference>
<keyword evidence="6" id="KW-1185">Reference proteome</keyword>
<dbReference type="Pfam" id="PF19037">
    <property type="entry name" value="Fuz_longin_2"/>
    <property type="match status" value="1"/>
</dbReference>
<evidence type="ECO:0000259" key="3">
    <source>
        <dbReference type="Pfam" id="PF19037"/>
    </source>
</evidence>
<dbReference type="PRINTS" id="PR01546">
    <property type="entry name" value="YEAST73DUF"/>
</dbReference>
<name>A0A8J5X622_DIALT</name>
<protein>
    <recommendedName>
        <fullName evidence="7">Vacuolar fusion protein MON1 homolog</fullName>
    </recommendedName>
</protein>
<dbReference type="InterPro" id="IPR043971">
    <property type="entry name" value="FUZ/MON1/HPS1_longin_2"/>
</dbReference>
<proteinExistence type="predicted"/>
<feature type="domain" description="FUZ/MON1/HPS1 second Longin" evidence="3">
    <location>
        <begin position="174"/>
        <end position="267"/>
    </location>
</feature>
<dbReference type="GO" id="GO:0006623">
    <property type="term" value="P:protein targeting to vacuole"/>
    <property type="evidence" value="ECO:0007669"/>
    <property type="project" value="InterPro"/>
</dbReference>
<dbReference type="InterPro" id="IPR043970">
    <property type="entry name" value="FUZ/MON1/HPS1_longin_3"/>
</dbReference>
<gene>
    <name evidence="5" type="ORF">KFE25_005050</name>
</gene>
<evidence type="ECO:0000313" key="5">
    <source>
        <dbReference type="EMBL" id="KAG8457369.1"/>
    </source>
</evidence>
<evidence type="ECO:0008006" key="7">
    <source>
        <dbReference type="Google" id="ProtNLM"/>
    </source>
</evidence>
<feature type="compositionally biased region" description="Acidic residues" evidence="1">
    <location>
        <begin position="339"/>
        <end position="348"/>
    </location>
</feature>
<feature type="domain" description="FUZ/MON1/HPS1 first Longin" evidence="2">
    <location>
        <begin position="12"/>
        <end position="129"/>
    </location>
</feature>
<dbReference type="PANTHER" id="PTHR13027:SF7">
    <property type="entry name" value="VACUOLAR FUSION PROTEIN MON1 HOMOLOG"/>
    <property type="match status" value="1"/>
</dbReference>
<evidence type="ECO:0000259" key="4">
    <source>
        <dbReference type="Pfam" id="PF19038"/>
    </source>
</evidence>
<dbReference type="AlphaFoldDB" id="A0A8J5X622"/>
<evidence type="ECO:0000256" key="1">
    <source>
        <dbReference type="SAM" id="MobiDB-lite"/>
    </source>
</evidence>
<dbReference type="InterPro" id="IPR043972">
    <property type="entry name" value="FUZ/MON1/HPS1_longin_1"/>
</dbReference>